<dbReference type="HOGENOM" id="CLU_1865447_0_0_1"/>
<dbReference type="Proteomes" id="UP000001194">
    <property type="component" value="Unassembled WGS sequence"/>
</dbReference>
<gene>
    <name evidence="1" type="ORF">LACBIDRAFT_298251</name>
</gene>
<keyword evidence="2" id="KW-1185">Reference proteome</keyword>
<evidence type="ECO:0000313" key="2">
    <source>
        <dbReference type="Proteomes" id="UP000001194"/>
    </source>
</evidence>
<dbReference type="InParanoid" id="B0DCK2"/>
<dbReference type="GeneID" id="6077049"/>
<reference evidence="1 2" key="1">
    <citation type="journal article" date="2008" name="Nature">
        <title>The genome of Laccaria bicolor provides insights into mycorrhizal symbiosis.</title>
        <authorList>
            <person name="Martin F."/>
            <person name="Aerts A."/>
            <person name="Ahren D."/>
            <person name="Brun A."/>
            <person name="Danchin E.G.J."/>
            <person name="Duchaussoy F."/>
            <person name="Gibon J."/>
            <person name="Kohler A."/>
            <person name="Lindquist E."/>
            <person name="Pereda V."/>
            <person name="Salamov A."/>
            <person name="Shapiro H.J."/>
            <person name="Wuyts J."/>
            <person name="Blaudez D."/>
            <person name="Buee M."/>
            <person name="Brokstein P."/>
            <person name="Canbaeck B."/>
            <person name="Cohen D."/>
            <person name="Courty P.E."/>
            <person name="Coutinho P.M."/>
            <person name="Delaruelle C."/>
            <person name="Detter J.C."/>
            <person name="Deveau A."/>
            <person name="DiFazio S."/>
            <person name="Duplessis S."/>
            <person name="Fraissinet-Tachet L."/>
            <person name="Lucic E."/>
            <person name="Frey-Klett P."/>
            <person name="Fourrey C."/>
            <person name="Feussner I."/>
            <person name="Gay G."/>
            <person name="Grimwood J."/>
            <person name="Hoegger P.J."/>
            <person name="Jain P."/>
            <person name="Kilaru S."/>
            <person name="Labbe J."/>
            <person name="Lin Y.C."/>
            <person name="Legue V."/>
            <person name="Le Tacon F."/>
            <person name="Marmeisse R."/>
            <person name="Melayah D."/>
            <person name="Montanini B."/>
            <person name="Muratet M."/>
            <person name="Nehls U."/>
            <person name="Niculita-Hirzel H."/>
            <person name="Oudot-Le Secq M.P."/>
            <person name="Peter M."/>
            <person name="Quesneville H."/>
            <person name="Rajashekar B."/>
            <person name="Reich M."/>
            <person name="Rouhier N."/>
            <person name="Schmutz J."/>
            <person name="Yin T."/>
            <person name="Chalot M."/>
            <person name="Henrissat B."/>
            <person name="Kuees U."/>
            <person name="Lucas S."/>
            <person name="Van de Peer Y."/>
            <person name="Podila G.K."/>
            <person name="Polle A."/>
            <person name="Pukkila P.J."/>
            <person name="Richardson P.M."/>
            <person name="Rouze P."/>
            <person name="Sanders I.R."/>
            <person name="Stajich J.E."/>
            <person name="Tunlid A."/>
            <person name="Tuskan G."/>
            <person name="Grigoriev I.V."/>
        </authorList>
    </citation>
    <scope>NUCLEOTIDE SEQUENCE [LARGE SCALE GENOMIC DNA]</scope>
    <source>
        <strain evidence="2">S238N-H82 / ATCC MYA-4686</strain>
    </source>
</reference>
<proteinExistence type="predicted"/>
<accession>B0DCK2</accession>
<dbReference type="AlphaFoldDB" id="B0DCK2"/>
<organism evidence="2">
    <name type="scientific">Laccaria bicolor (strain S238N-H82 / ATCC MYA-4686)</name>
    <name type="common">Bicoloured deceiver</name>
    <name type="synonym">Laccaria laccata var. bicolor</name>
    <dbReference type="NCBI Taxonomy" id="486041"/>
    <lineage>
        <taxon>Eukaryota</taxon>
        <taxon>Fungi</taxon>
        <taxon>Dikarya</taxon>
        <taxon>Basidiomycota</taxon>
        <taxon>Agaricomycotina</taxon>
        <taxon>Agaricomycetes</taxon>
        <taxon>Agaricomycetidae</taxon>
        <taxon>Agaricales</taxon>
        <taxon>Agaricineae</taxon>
        <taxon>Hydnangiaceae</taxon>
        <taxon>Laccaria</taxon>
    </lineage>
</organism>
<sequence length="137" mass="14892">MSSKRSSRNVAARSGSSPILPFSADIRTFSWRFAEPVFTGHQAQVPVPSGRNQHTICDLPVLVSSLRTFWRHHFSQSRPRLASSSSNKRQCLKAPSLCVAFCACSNTRSQTATNSAPGTGLLGVRVRHGRSASSRPP</sequence>
<dbReference type="KEGG" id="lbc:LACBIDRAFT_298251"/>
<evidence type="ECO:0000313" key="1">
    <source>
        <dbReference type="EMBL" id="EDR07744.1"/>
    </source>
</evidence>
<dbReference type="RefSeq" id="XP_001881533.1">
    <property type="nucleotide sequence ID" value="XM_001881498.1"/>
</dbReference>
<protein>
    <submittedName>
        <fullName evidence="1">Predicted protein</fullName>
    </submittedName>
</protein>
<name>B0DCK2_LACBS</name>
<dbReference type="EMBL" id="DS547103">
    <property type="protein sequence ID" value="EDR07744.1"/>
    <property type="molecule type" value="Genomic_DNA"/>
</dbReference>